<evidence type="ECO:0000256" key="3">
    <source>
        <dbReference type="ARBA" id="ARBA00022448"/>
    </source>
</evidence>
<evidence type="ECO:0000313" key="11">
    <source>
        <dbReference type="Proteomes" id="UP000886829"/>
    </source>
</evidence>
<feature type="transmembrane region" description="Helical" evidence="8">
    <location>
        <begin position="6"/>
        <end position="22"/>
    </location>
</feature>
<feature type="transmembrane region" description="Helical" evidence="8">
    <location>
        <begin position="389"/>
        <end position="409"/>
    </location>
</feature>
<comment type="caution">
    <text evidence="10">The sequence shown here is derived from an EMBL/GenBank/DDBJ whole genome shotgun (WGS) entry which is preliminary data.</text>
</comment>
<evidence type="ECO:0000256" key="1">
    <source>
        <dbReference type="ARBA" id="ARBA00004651"/>
    </source>
</evidence>
<keyword evidence="6 8" id="KW-1133">Transmembrane helix</keyword>
<comment type="subcellular location">
    <subcellularLocation>
        <location evidence="1">Cell membrane</location>
        <topology evidence="1">Multi-pass membrane protein</topology>
    </subcellularLocation>
</comment>
<feature type="transmembrane region" description="Helical" evidence="8">
    <location>
        <begin position="29"/>
        <end position="47"/>
    </location>
</feature>
<feature type="transmembrane region" description="Helical" evidence="8">
    <location>
        <begin position="557"/>
        <end position="577"/>
    </location>
</feature>
<dbReference type="GO" id="GO:0005886">
    <property type="term" value="C:plasma membrane"/>
    <property type="evidence" value="ECO:0007669"/>
    <property type="project" value="UniProtKB-SubCell"/>
</dbReference>
<evidence type="ECO:0000256" key="5">
    <source>
        <dbReference type="ARBA" id="ARBA00022692"/>
    </source>
</evidence>
<dbReference type="PANTHER" id="PTHR30445:SF3">
    <property type="entry name" value="TRANSPORT PROTEIN YIDE-RELATED"/>
    <property type="match status" value="1"/>
</dbReference>
<dbReference type="InterPro" id="IPR036721">
    <property type="entry name" value="RCK_C_sf"/>
</dbReference>
<dbReference type="PANTHER" id="PTHR30445">
    <property type="entry name" value="K(+)_H(+) ANTIPORTER SUBUNIT KHTT"/>
    <property type="match status" value="1"/>
</dbReference>
<evidence type="ECO:0000313" key="10">
    <source>
        <dbReference type="EMBL" id="HIX57680.1"/>
    </source>
</evidence>
<proteinExistence type="inferred from homology"/>
<protein>
    <submittedName>
        <fullName evidence="10">Transporter</fullName>
    </submittedName>
</protein>
<feature type="transmembrane region" description="Helical" evidence="8">
    <location>
        <begin position="104"/>
        <end position="126"/>
    </location>
</feature>
<evidence type="ECO:0000256" key="4">
    <source>
        <dbReference type="ARBA" id="ARBA00022475"/>
    </source>
</evidence>
<feature type="transmembrane region" description="Helical" evidence="8">
    <location>
        <begin position="180"/>
        <end position="200"/>
    </location>
</feature>
<feature type="transmembrane region" description="Helical" evidence="8">
    <location>
        <begin position="67"/>
        <end position="92"/>
    </location>
</feature>
<dbReference type="Gene3D" id="3.30.70.1450">
    <property type="entry name" value="Regulator of K+ conductance, C-terminal domain"/>
    <property type="match status" value="2"/>
</dbReference>
<evidence type="ECO:0000256" key="2">
    <source>
        <dbReference type="ARBA" id="ARBA00009854"/>
    </source>
</evidence>
<comment type="similarity">
    <text evidence="2">Belongs to the AAE transporter (TC 2.A.81) family.</text>
</comment>
<dbReference type="GO" id="GO:0006813">
    <property type="term" value="P:potassium ion transport"/>
    <property type="evidence" value="ECO:0007669"/>
    <property type="project" value="InterPro"/>
</dbReference>
<dbReference type="InterPro" id="IPR006037">
    <property type="entry name" value="RCK_C"/>
</dbReference>
<dbReference type="Pfam" id="PF02080">
    <property type="entry name" value="TrkA_C"/>
    <property type="match status" value="2"/>
</dbReference>
<dbReference type="SUPFAM" id="SSF116726">
    <property type="entry name" value="TrkA C-terminal domain-like"/>
    <property type="match status" value="2"/>
</dbReference>
<feature type="transmembrane region" description="Helical" evidence="8">
    <location>
        <begin position="462"/>
        <end position="482"/>
    </location>
</feature>
<dbReference type="AlphaFoldDB" id="A0A9D1WEE0"/>
<dbReference type="InterPro" id="IPR050144">
    <property type="entry name" value="AAE_transporter"/>
</dbReference>
<feature type="transmembrane region" description="Helical" evidence="8">
    <location>
        <begin position="517"/>
        <end position="537"/>
    </location>
</feature>
<evidence type="ECO:0000259" key="9">
    <source>
        <dbReference type="PROSITE" id="PS51202"/>
    </source>
</evidence>
<accession>A0A9D1WEE0</accession>
<evidence type="ECO:0000256" key="6">
    <source>
        <dbReference type="ARBA" id="ARBA00022989"/>
    </source>
</evidence>
<keyword evidence="7 8" id="KW-0472">Membrane</keyword>
<keyword evidence="4" id="KW-1003">Cell membrane</keyword>
<dbReference type="NCBIfam" id="TIGR01625">
    <property type="entry name" value="YidE_YbjL_dupl"/>
    <property type="match status" value="2"/>
</dbReference>
<name>A0A9D1WEE0_9GAMM</name>
<dbReference type="Proteomes" id="UP000886829">
    <property type="component" value="Unassembled WGS sequence"/>
</dbReference>
<organism evidence="10 11">
    <name type="scientific">Candidatus Anaerobiospirillum pullistercoris</name>
    <dbReference type="NCBI Taxonomy" id="2838452"/>
    <lineage>
        <taxon>Bacteria</taxon>
        <taxon>Pseudomonadati</taxon>
        <taxon>Pseudomonadota</taxon>
        <taxon>Gammaproteobacteria</taxon>
        <taxon>Aeromonadales</taxon>
        <taxon>Succinivibrionaceae</taxon>
        <taxon>Anaerobiospirillum</taxon>
    </lineage>
</organism>
<dbReference type="EMBL" id="DXEV01000186">
    <property type="protein sequence ID" value="HIX57680.1"/>
    <property type="molecule type" value="Genomic_DNA"/>
</dbReference>
<reference evidence="10" key="1">
    <citation type="journal article" date="2021" name="PeerJ">
        <title>Extensive microbial diversity within the chicken gut microbiome revealed by metagenomics and culture.</title>
        <authorList>
            <person name="Gilroy R."/>
            <person name="Ravi A."/>
            <person name="Getino M."/>
            <person name="Pursley I."/>
            <person name="Horton D.L."/>
            <person name="Alikhan N.F."/>
            <person name="Baker D."/>
            <person name="Gharbi K."/>
            <person name="Hall N."/>
            <person name="Watson M."/>
            <person name="Adriaenssens E.M."/>
            <person name="Foster-Nyarko E."/>
            <person name="Jarju S."/>
            <person name="Secka A."/>
            <person name="Antonio M."/>
            <person name="Oren A."/>
            <person name="Chaudhuri R.R."/>
            <person name="La Ragione R."/>
            <person name="Hildebrand F."/>
            <person name="Pallen M.J."/>
        </authorList>
    </citation>
    <scope>NUCLEOTIDE SEQUENCE</scope>
    <source>
        <strain evidence="10">USASDec5-558</strain>
    </source>
</reference>
<sequence length="579" mass="61709">MSTIPFLTLVISVAAVLGILLGEVRYRGIGLGIGGVLFSGILVGHFSHEWFGLTIRTAEGATEAGSILGYVQEFGLILFVYAIGVQVGPSFFSSLRSMGAKLVGWVLLIIVMGCSIAMALHFMGIVKIDAMVGMYSGAITNTPALGAANQMIMDMRQVLDPAVADELGFDSFVVPSAYAMAYPFGVCGILLTMILLRIIFRVNIEAAGQAYLDSKTQGQAKINTLNIIVHNQEYLGKPLSAIEGIKNEKFVCSRIKRGDELVVPHPETVLQEGDVVHLVGPKDVLEEAANHLGEITSSVFTTSTRGTNKVVQRIVVTNRDVIGRPIGDLHLEERFDIVSSRLLRAGVQFIPSHDMKLQFGDYLNVIGTQENITAAAKIIGNSSVELHKVAMLPLFIGLILGILLGSIPIPVSGVPAPMKLGIAGGPLVMAILLARFGAPLTGNRIRWAMPAAGLSALREIGITLFLSIVGICAGANGFWQTLTEGPGLTWVWCGLFVTFIPLFVVGLLAYKLSKVNYLVLCGMIAGSQTDPPALAFANGLYSNPEASSLGYATVYPVTMFLRILSPQVMIIIAVLAAGV</sequence>
<feature type="domain" description="RCK C-terminal" evidence="9">
    <location>
        <begin position="209"/>
        <end position="294"/>
    </location>
</feature>
<reference evidence="10" key="2">
    <citation type="submission" date="2021-04" db="EMBL/GenBank/DDBJ databases">
        <authorList>
            <person name="Gilroy R."/>
        </authorList>
    </citation>
    <scope>NUCLEOTIDE SEQUENCE</scope>
    <source>
        <strain evidence="10">USASDec5-558</strain>
    </source>
</reference>
<dbReference type="InterPro" id="IPR006512">
    <property type="entry name" value="YidE_YbjL"/>
</dbReference>
<feature type="transmembrane region" description="Helical" evidence="8">
    <location>
        <begin position="488"/>
        <end position="510"/>
    </location>
</feature>
<gene>
    <name evidence="10" type="ORF">H9850_09465</name>
</gene>
<feature type="transmembrane region" description="Helical" evidence="8">
    <location>
        <begin position="421"/>
        <end position="441"/>
    </location>
</feature>
<dbReference type="GO" id="GO:0008324">
    <property type="term" value="F:monoatomic cation transmembrane transporter activity"/>
    <property type="evidence" value="ECO:0007669"/>
    <property type="project" value="InterPro"/>
</dbReference>
<dbReference type="PROSITE" id="PS51202">
    <property type="entry name" value="RCK_C"/>
    <property type="match status" value="2"/>
</dbReference>
<evidence type="ECO:0000256" key="7">
    <source>
        <dbReference type="ARBA" id="ARBA00023136"/>
    </source>
</evidence>
<keyword evidence="5 8" id="KW-0812">Transmembrane</keyword>
<keyword evidence="3" id="KW-0813">Transport</keyword>
<dbReference type="Pfam" id="PF06826">
    <property type="entry name" value="Asp-Al_Ex"/>
    <property type="match status" value="2"/>
</dbReference>
<dbReference type="NCBIfam" id="NF003007">
    <property type="entry name" value="PRK03818.1"/>
    <property type="match status" value="1"/>
</dbReference>
<evidence type="ECO:0000256" key="8">
    <source>
        <dbReference type="SAM" id="Phobius"/>
    </source>
</evidence>
<feature type="domain" description="RCK C-terminal" evidence="9">
    <location>
        <begin position="297"/>
        <end position="381"/>
    </location>
</feature>